<accession>A0A8X6F719</accession>
<evidence type="ECO:0000313" key="1">
    <source>
        <dbReference type="EMBL" id="GFQ72172.1"/>
    </source>
</evidence>
<dbReference type="PANTHER" id="PTHR13723">
    <property type="entry name" value="ADAMTS A DISINTEGRIN AND METALLOPROTEASE WITH THROMBOSPONDIN MOTIFS PROTEASE"/>
    <property type="match status" value="1"/>
</dbReference>
<dbReference type="AlphaFoldDB" id="A0A8X6F719"/>
<dbReference type="PANTHER" id="PTHR13723:SF278">
    <property type="entry name" value="ADAM METALLOPEPTIDASE WITH THROMBOSPONDIN TYPE 1 MOTIF A, ISOFORM B"/>
    <property type="match status" value="1"/>
</dbReference>
<name>A0A8X6F719_TRICU</name>
<evidence type="ECO:0000313" key="2">
    <source>
        <dbReference type="Proteomes" id="UP000887116"/>
    </source>
</evidence>
<dbReference type="InterPro" id="IPR024079">
    <property type="entry name" value="MetalloPept_cat_dom_sf"/>
</dbReference>
<dbReference type="EMBL" id="BMAO01011243">
    <property type="protein sequence ID" value="GFQ72172.1"/>
    <property type="molecule type" value="Genomic_DNA"/>
</dbReference>
<comment type="caution">
    <text evidence="1">The sequence shown here is derived from an EMBL/GenBank/DDBJ whole genome shotgun (WGS) entry which is preliminary data.</text>
</comment>
<dbReference type="GO" id="GO:0031012">
    <property type="term" value="C:extracellular matrix"/>
    <property type="evidence" value="ECO:0007669"/>
    <property type="project" value="TreeGrafter"/>
</dbReference>
<keyword evidence="2" id="KW-1185">Reference proteome</keyword>
<protein>
    <submittedName>
        <fullName evidence="1">A disintegrin and metalloproteinase with thrombospondin motifs 9</fullName>
    </submittedName>
</protein>
<reference evidence="1" key="1">
    <citation type="submission" date="2020-07" db="EMBL/GenBank/DDBJ databases">
        <title>Multicomponent nature underlies the extraordinary mechanical properties of spider dragline silk.</title>
        <authorList>
            <person name="Kono N."/>
            <person name="Nakamura H."/>
            <person name="Mori M."/>
            <person name="Yoshida Y."/>
            <person name="Ohtoshi R."/>
            <person name="Malay A.D."/>
            <person name="Moran D.A.P."/>
            <person name="Tomita M."/>
            <person name="Numata K."/>
            <person name="Arakawa K."/>
        </authorList>
    </citation>
    <scope>NUCLEOTIDE SEQUENCE</scope>
</reference>
<dbReference type="SUPFAM" id="SSF55486">
    <property type="entry name" value="Metalloproteases ('zincins'), catalytic domain"/>
    <property type="match status" value="1"/>
</dbReference>
<proteinExistence type="predicted"/>
<organism evidence="1 2">
    <name type="scientific">Trichonephila clavata</name>
    <name type="common">Joro spider</name>
    <name type="synonym">Nephila clavata</name>
    <dbReference type="NCBI Taxonomy" id="2740835"/>
    <lineage>
        <taxon>Eukaryota</taxon>
        <taxon>Metazoa</taxon>
        <taxon>Ecdysozoa</taxon>
        <taxon>Arthropoda</taxon>
        <taxon>Chelicerata</taxon>
        <taxon>Arachnida</taxon>
        <taxon>Araneae</taxon>
        <taxon>Araneomorphae</taxon>
        <taxon>Entelegynae</taxon>
        <taxon>Araneoidea</taxon>
        <taxon>Nephilidae</taxon>
        <taxon>Trichonephila</taxon>
    </lineage>
</organism>
<dbReference type="GO" id="GO:0006508">
    <property type="term" value="P:proteolysis"/>
    <property type="evidence" value="ECO:0007669"/>
    <property type="project" value="TreeGrafter"/>
</dbReference>
<dbReference type="InterPro" id="IPR050439">
    <property type="entry name" value="ADAMTS_ADAMTS-like"/>
</dbReference>
<dbReference type="Proteomes" id="UP000887116">
    <property type="component" value="Unassembled WGS sequence"/>
</dbReference>
<dbReference type="GO" id="GO:0004222">
    <property type="term" value="F:metalloendopeptidase activity"/>
    <property type="evidence" value="ECO:0007669"/>
    <property type="project" value="TreeGrafter"/>
</dbReference>
<sequence>MERVGVCAVIGDRMGKVSLIFKDPTIGNNINISVVKLIIMSEDEDAGIIFPSASKTLRNFCQWQQELNDPQGYYHDTAILLTSLYILISGGSKWLFNEINAGTHVSEFHSDPVRKLYGQERESQAVTRPVRR</sequence>
<dbReference type="Gene3D" id="3.40.390.10">
    <property type="entry name" value="Collagenase (Catalytic Domain)"/>
    <property type="match status" value="1"/>
</dbReference>
<gene>
    <name evidence="1" type="primary">NCL1_37847</name>
    <name evidence="1" type="ORF">TNCT_15321</name>
</gene>
<dbReference type="GO" id="GO:0030198">
    <property type="term" value="P:extracellular matrix organization"/>
    <property type="evidence" value="ECO:0007669"/>
    <property type="project" value="TreeGrafter"/>
</dbReference>
<dbReference type="OrthoDB" id="412680at2759"/>